<feature type="compositionally biased region" description="Polar residues" evidence="1">
    <location>
        <begin position="226"/>
        <end position="248"/>
    </location>
</feature>
<feature type="compositionally biased region" description="Polar residues" evidence="1">
    <location>
        <begin position="147"/>
        <end position="157"/>
    </location>
</feature>
<feature type="compositionally biased region" description="Polar residues" evidence="1">
    <location>
        <begin position="179"/>
        <end position="188"/>
    </location>
</feature>
<evidence type="ECO:0000313" key="3">
    <source>
        <dbReference type="Proteomes" id="UP000299794"/>
    </source>
</evidence>
<evidence type="ECO:0000313" key="2">
    <source>
        <dbReference type="EMBL" id="GCL34401.1"/>
    </source>
</evidence>
<feature type="compositionally biased region" description="Basic and acidic residues" evidence="1">
    <location>
        <begin position="110"/>
        <end position="119"/>
    </location>
</feature>
<evidence type="ECO:0000256" key="1">
    <source>
        <dbReference type="SAM" id="MobiDB-lite"/>
    </source>
</evidence>
<gene>
    <name evidence="2" type="ORF">PA905_35820</name>
</gene>
<comment type="caution">
    <text evidence="2">The sequence shown here is derived from an EMBL/GenBank/DDBJ whole genome shotgun (WGS) entry which is preliminary data.</text>
</comment>
<protein>
    <submittedName>
        <fullName evidence="2">Uncharacterized protein</fullName>
    </submittedName>
</protein>
<accession>A0A479ZT24</accession>
<proteinExistence type="predicted"/>
<dbReference type="Proteomes" id="UP000299794">
    <property type="component" value="Unassembled WGS sequence"/>
</dbReference>
<dbReference type="EMBL" id="BJCD01000008">
    <property type="protein sequence ID" value="GCL34401.1"/>
    <property type="molecule type" value="Genomic_DNA"/>
</dbReference>
<feature type="region of interest" description="Disordered" evidence="1">
    <location>
        <begin position="110"/>
        <end position="188"/>
    </location>
</feature>
<organism evidence="2 3">
    <name type="scientific">Planktothrix agardhii CCAP 1459/11A</name>
    <dbReference type="NCBI Taxonomy" id="282420"/>
    <lineage>
        <taxon>Bacteria</taxon>
        <taxon>Bacillati</taxon>
        <taxon>Cyanobacteriota</taxon>
        <taxon>Cyanophyceae</taxon>
        <taxon>Oscillatoriophycideae</taxon>
        <taxon>Oscillatoriales</taxon>
        <taxon>Microcoleaceae</taxon>
        <taxon>Planktothrix</taxon>
    </lineage>
</organism>
<name>A0A479ZT24_PLAAG</name>
<feature type="compositionally biased region" description="Low complexity" evidence="1">
    <location>
        <begin position="204"/>
        <end position="225"/>
    </location>
</feature>
<dbReference type="RefSeq" id="WP_026787827.1">
    <property type="nucleotide sequence ID" value="NZ_BJCD01000008.1"/>
</dbReference>
<reference evidence="3" key="1">
    <citation type="submission" date="2019-02" db="EMBL/GenBank/DDBJ databases">
        <title>Draft genome sequence of Planktothrix agardhii NIES-905.</title>
        <authorList>
            <person name="Yamaguchi H."/>
            <person name="Suzuki S."/>
            <person name="Kawachi M."/>
        </authorList>
    </citation>
    <scope>NUCLEOTIDE SEQUENCE [LARGE SCALE GENOMIC DNA]</scope>
    <source>
        <strain evidence="3">CCAP 1459/11A</strain>
    </source>
</reference>
<sequence length="401" mass="42586">MSHRIPESIRAVGEELRFLLQPRIWGSVSVLAVVGIFFWQFSENPEWFGLDAESTLNPSNSGSQLTPEQQAIAADIDNSKVLLEALGSNNSLISPLNPNIEINKDLFKQAQDTDKKSEPSPRSNPLLDSLFPPSNSTNQPPVEENSPKTSNFPNPVSENPPPSTTAGSNLGLKGLGSPVTETTNPETAKTSLQQAMQNYLQTQETENTDSAAASSNTNDTSLNSLITDTNSASNHPNNLTNSNSALNPSPGTAVGVTPFTGTPTLTGQVNQPSWSVPRDNPNSAVGTVPLPPINPYQTNVTLPPVVPTVPTVTPGTVPNSGYANFNSLPLNNTVPSYSVTPNTGINSTVQPVQPNNYMTPSNMNPNIQQGQIGQTQPNFSVPNRAPGRYIGGGEINTFANP</sequence>
<dbReference type="AlphaFoldDB" id="A0A479ZT24"/>
<feature type="region of interest" description="Disordered" evidence="1">
    <location>
        <begin position="201"/>
        <end position="248"/>
    </location>
</feature>